<keyword evidence="1" id="KW-0472">Membrane</keyword>
<accession>A0A0F9YSM7</accession>
<dbReference type="Proteomes" id="UP000034349">
    <property type="component" value="Unassembled WGS sequence"/>
</dbReference>
<dbReference type="EMBL" id="LBOK01000039">
    <property type="protein sequence ID" value="KKP34418.1"/>
    <property type="molecule type" value="Genomic_DNA"/>
</dbReference>
<protein>
    <submittedName>
        <fullName evidence="2">Uncharacterized protein</fullName>
    </submittedName>
</protein>
<sequence>MKWYKWILLIIVVAIIGFTSFLYYSFFIYPKMDEQMLRNAEAAVGTGITIQDQQDDIVSLQGKIEKETGQLNNPQSYPSSYLDVKTINVGSDEKYIYFKVQYWGQIPMKAEKIGDDEIQGNMIKLHLMEEQGKEQAVLVANYGYSLFNLSGFETYYFYGPTGIEEPEDKRFAHQDKDSKMFGGPGTDYLIGAFPMGRLGLRQGQTIYMNFLGEAKSKKYHHASIDALGGKGKMAGFITWEVGSNQYQIDNNYFK</sequence>
<dbReference type="AlphaFoldDB" id="A0A0F9YSM7"/>
<proteinExistence type="predicted"/>
<organism evidence="2 3">
    <name type="scientific">Candidatus Roizmanbacteria bacterium GW2011_GWA2_32_13</name>
    <dbReference type="NCBI Taxonomy" id="1618475"/>
    <lineage>
        <taxon>Bacteria</taxon>
        <taxon>Candidatus Roizmaniibacteriota</taxon>
    </lineage>
</organism>
<evidence type="ECO:0000313" key="2">
    <source>
        <dbReference type="EMBL" id="KKP34418.1"/>
    </source>
</evidence>
<keyword evidence="1" id="KW-0812">Transmembrane</keyword>
<reference evidence="2 3" key="1">
    <citation type="journal article" date="2015" name="Nature">
        <title>rRNA introns, odd ribosomes, and small enigmatic genomes across a large radiation of phyla.</title>
        <authorList>
            <person name="Brown C.T."/>
            <person name="Hug L.A."/>
            <person name="Thomas B.C."/>
            <person name="Sharon I."/>
            <person name="Castelle C.J."/>
            <person name="Singh A."/>
            <person name="Wilkins M.J."/>
            <person name="Williams K.H."/>
            <person name="Banfield J.F."/>
        </authorList>
    </citation>
    <scope>NUCLEOTIDE SEQUENCE [LARGE SCALE GENOMIC DNA]</scope>
</reference>
<evidence type="ECO:0000256" key="1">
    <source>
        <dbReference type="SAM" id="Phobius"/>
    </source>
</evidence>
<evidence type="ECO:0000313" key="3">
    <source>
        <dbReference type="Proteomes" id="UP000034349"/>
    </source>
</evidence>
<comment type="caution">
    <text evidence="2">The sequence shown here is derived from an EMBL/GenBank/DDBJ whole genome shotgun (WGS) entry which is preliminary data.</text>
</comment>
<keyword evidence="1" id="KW-1133">Transmembrane helix</keyword>
<name>A0A0F9YSM7_9BACT</name>
<gene>
    <name evidence="2" type="ORF">UR23_C0039G0004</name>
</gene>
<feature type="transmembrane region" description="Helical" evidence="1">
    <location>
        <begin position="6"/>
        <end position="29"/>
    </location>
</feature>